<feature type="transmembrane region" description="Helical" evidence="1">
    <location>
        <begin position="20"/>
        <end position="39"/>
    </location>
</feature>
<sequence length="366" mass="41816">MDKNSYESKNDSKKSLIKKYVKALVPICVVLIITVFYIYSYKDKKHYIDSIANVHTNVIIAKVDLEDSAECNAEAVNSDNTGVFVENFSKDNIFGFSNFGTILNTNGNCLGISLTEKEYYLKSKNGISITCEGQKIGIDKNKNLRNFRGSQQYFYQLMNPKNGKPDSSTKRYIKEGFKNVDNIISSNEDVDLDKAMKTIIYYHNVGFTEIPSISFSPSGKFQYNKEEYENNAQEPSIVDIQVIIDKINNNEPIVIGFYAFDINSGHAILGYGYEYGYDEEDKSIETLKLYVIDSNRNPNFYEKDGKIIDTKSFVTFSKINGLWQYKYSAAQVCDKGDYFISKGRNNPKYENSTEYAEECNTELIIF</sequence>
<accession>A0A964W0W1</accession>
<proteinExistence type="predicted"/>
<organism evidence="2 3">
    <name type="scientific">Clostridium chromiireducens</name>
    <dbReference type="NCBI Taxonomy" id="225345"/>
    <lineage>
        <taxon>Bacteria</taxon>
        <taxon>Bacillati</taxon>
        <taxon>Bacillota</taxon>
        <taxon>Clostridia</taxon>
        <taxon>Eubacteriales</taxon>
        <taxon>Clostridiaceae</taxon>
        <taxon>Clostridium</taxon>
    </lineage>
</organism>
<dbReference type="AlphaFoldDB" id="A0A964W0W1"/>
<protein>
    <submittedName>
        <fullName evidence="2">Uncharacterized protein</fullName>
    </submittedName>
</protein>
<evidence type="ECO:0000313" key="2">
    <source>
        <dbReference type="EMBL" id="MVX62393.1"/>
    </source>
</evidence>
<comment type="caution">
    <text evidence="2">The sequence shown here is derived from an EMBL/GenBank/DDBJ whole genome shotgun (WGS) entry which is preliminary data.</text>
</comment>
<keyword evidence="1" id="KW-1133">Transmembrane helix</keyword>
<gene>
    <name evidence="2" type="ORF">GKZ28_01590</name>
</gene>
<evidence type="ECO:0000256" key="1">
    <source>
        <dbReference type="SAM" id="Phobius"/>
    </source>
</evidence>
<dbReference type="RefSeq" id="WP_160357817.1">
    <property type="nucleotide sequence ID" value="NZ_WSRQ01000002.1"/>
</dbReference>
<keyword evidence="1" id="KW-0472">Membrane</keyword>
<reference evidence="2" key="1">
    <citation type="submission" date="2019-12" db="EMBL/GenBank/DDBJ databases">
        <title>Microbes associate with the intestines of laboratory mice.</title>
        <authorList>
            <person name="Navarre W."/>
            <person name="Wong E."/>
        </authorList>
    </citation>
    <scope>NUCLEOTIDE SEQUENCE</scope>
    <source>
        <strain evidence="2">NM79_F5</strain>
    </source>
</reference>
<name>A0A964W0W1_9CLOT</name>
<keyword evidence="1" id="KW-0812">Transmembrane</keyword>
<dbReference type="Proteomes" id="UP000656077">
    <property type="component" value="Unassembled WGS sequence"/>
</dbReference>
<evidence type="ECO:0000313" key="3">
    <source>
        <dbReference type="Proteomes" id="UP000656077"/>
    </source>
</evidence>
<dbReference type="EMBL" id="WSRQ01000002">
    <property type="protein sequence ID" value="MVX62393.1"/>
    <property type="molecule type" value="Genomic_DNA"/>
</dbReference>